<dbReference type="EMBL" id="CP000621">
    <property type="protein sequence ID" value="ABO60535.1"/>
    <property type="molecule type" value="Genomic_DNA"/>
</dbReference>
<proteinExistence type="predicted"/>
<sequence>MSYSRDDFMTAIAAEVSNQPLAAQYYQAGDPRLLAQLNAMATMLAMLSQQIDTESMEPFIKARDTTVLADASMKGILPFARPPRLALTVTNNDVTTLNIAVGRNVIDQNGRVYVTETQASIPAGQTATVNVKQVTTRTFSHTVSNSVAFYGVQIPPNSDTEQVISGIYVSIGGVPYPYTPEFQNLAAGAAGYSLETDEQRRLWVKFGWANVVGVQPSNGTQIDFTVEETFGANVLSVDASFTFESSVSSADRIATLKLASVIFAGADPLDIETLREYAKYPSTYDSSAVYLGNFDFLIRRNVFPLRFLSVWNEQVEESVRGPSVANINKLFVSALMDGVDTTWLQGEIRRIIKLADDSYSAIFVNAVPTELPLTINAQVSVVHDVGDVEAKIRDVVYRLYGKDSQAAAKGMMAMNNKKLSDALKTNVVALQDDGSDLQVSLAALPVTLPEQYRYVSEASLTVNVTQATYNDGMWSF</sequence>
<dbReference type="HOGENOM" id="CLU_564567_0_0_4"/>
<organism evidence="1 2">
    <name type="scientific">Burkholderia vietnamiensis (strain G4 / LMG 22486)</name>
    <name type="common">Burkholderia cepacia (strain R1808)</name>
    <dbReference type="NCBI Taxonomy" id="269482"/>
    <lineage>
        <taxon>Bacteria</taxon>
        <taxon>Pseudomonadati</taxon>
        <taxon>Pseudomonadota</taxon>
        <taxon>Betaproteobacteria</taxon>
        <taxon>Burkholderiales</taxon>
        <taxon>Burkholderiaceae</taxon>
        <taxon>Burkholderia</taxon>
        <taxon>Burkholderia cepacia complex</taxon>
    </lineage>
</organism>
<dbReference type="AlphaFoldDB" id="A4JW82"/>
<evidence type="ECO:0000313" key="1">
    <source>
        <dbReference type="EMBL" id="ABO60535.1"/>
    </source>
</evidence>
<evidence type="ECO:0000313" key="2">
    <source>
        <dbReference type="Proteomes" id="UP000002287"/>
    </source>
</evidence>
<gene>
    <name evidence="1" type="ordered locus">Bcep1808_7665</name>
</gene>
<protein>
    <submittedName>
        <fullName evidence="1">Uncharacterized protein</fullName>
    </submittedName>
</protein>
<geneLocation type="plasmid" evidence="1 2">
    <name>pBVIE05</name>
</geneLocation>
<dbReference type="KEGG" id="bvi:Bcep1808_7665"/>
<reference evidence="1 2" key="1">
    <citation type="submission" date="2007-03" db="EMBL/GenBank/DDBJ databases">
        <title>Complete sequence of plasmid pBVIE05 of Burkholderia vietnamiensis G4.</title>
        <authorList>
            <consortium name="US DOE Joint Genome Institute"/>
            <person name="Copeland A."/>
            <person name="Lucas S."/>
            <person name="Lapidus A."/>
            <person name="Barry K."/>
            <person name="Detter J.C."/>
            <person name="Glavina del Rio T."/>
            <person name="Hammon N."/>
            <person name="Israni S."/>
            <person name="Dalin E."/>
            <person name="Tice H."/>
            <person name="Pitluck S."/>
            <person name="Chain P."/>
            <person name="Malfatti S."/>
            <person name="Shin M."/>
            <person name="Vergez L."/>
            <person name="Schmutz J."/>
            <person name="Larimer F."/>
            <person name="Land M."/>
            <person name="Hauser L."/>
            <person name="Kyrpides N."/>
            <person name="Tiedje J."/>
            <person name="Richardson P."/>
        </authorList>
    </citation>
    <scope>NUCLEOTIDE SEQUENCE [LARGE SCALE GENOMIC DNA]</scope>
    <source>
        <strain evidence="2">G4 / LMG 22486</strain>
        <plasmid evidence="1 2">pBVIE05</plasmid>
    </source>
</reference>
<keyword evidence="1" id="KW-0614">Plasmid</keyword>
<accession>A4JW82</accession>
<name>A4JW82_BURVG</name>
<dbReference type="Proteomes" id="UP000002287">
    <property type="component" value="Plasmid pBVIE05"/>
</dbReference>